<dbReference type="Proteomes" id="UP000271374">
    <property type="component" value="Unassembled WGS sequence"/>
</dbReference>
<evidence type="ECO:0000313" key="4">
    <source>
        <dbReference type="EMBL" id="RTR28107.1"/>
    </source>
</evidence>
<dbReference type="InterPro" id="IPR036116">
    <property type="entry name" value="FN3_sf"/>
</dbReference>
<comment type="caution">
    <text evidence="4">The sequence shown here is derived from an EMBL/GenBank/DDBJ whole genome shotgun (WGS) entry which is preliminary data.</text>
</comment>
<dbReference type="SUPFAM" id="SSF49899">
    <property type="entry name" value="Concanavalin A-like lectins/glucanases"/>
    <property type="match status" value="1"/>
</dbReference>
<sequence>MKSTIRVLTTLALLFFLIGINKESAYAASDLNFNNNAYFEIGNGSQIDSTPKISVQALVKFTSLDVPQAIACKAEGGGFCLEYDVNDKTVQLSLFIDGVYRIANANSSPTLNTWYHIVGTYDGTNIRLYINGVLQDDVQSAPGQATKTPTTPFAIGQNPKAGGGSTYTKFHGYIREVSVWNKALTQTEVNSIKSNGVKGNESGLVGAWKLNSLTTGKVYDLTTKNMDGIGYRFSQAFPLIASSISDLGMNLSWTKSSEISSYKLVRGSSSLYSGTGNSYSEKALVSDTNYDYTLTAISTNGESIDSKTFKTAVGELAILQVPSAINFNPITLNGADQKSYGTFNQKIIVKDTRKSRNGWKLVVKAAPLKSSNGVRTFPSNKIALKPVSAITQTSGAVATKPSITNSTQLIDTSSVKKIVSAGTNTGQGVYEITLPSQALELSVNPSNAYVNPNGSSLNYYTDLTWTVEPGA</sequence>
<evidence type="ECO:0000256" key="1">
    <source>
        <dbReference type="ARBA" id="ARBA00022729"/>
    </source>
</evidence>
<name>A0A3S0L6E8_9BACI</name>
<protein>
    <recommendedName>
        <fullName evidence="3">LamG-like jellyroll fold domain-containing protein</fullName>
    </recommendedName>
</protein>
<evidence type="ECO:0000259" key="3">
    <source>
        <dbReference type="SMART" id="SM00560"/>
    </source>
</evidence>
<dbReference type="OrthoDB" id="2940937at2"/>
<evidence type="ECO:0000256" key="2">
    <source>
        <dbReference type="ARBA" id="ARBA00023157"/>
    </source>
</evidence>
<dbReference type="EMBL" id="RXNT01000016">
    <property type="protein sequence ID" value="RTR28107.1"/>
    <property type="molecule type" value="Genomic_DNA"/>
</dbReference>
<accession>A0A3S0L6E8</accession>
<reference evidence="4 5" key="1">
    <citation type="submission" date="2018-12" db="EMBL/GenBank/DDBJ databases">
        <title>Bacillus yapensis draft genome sequence.</title>
        <authorList>
            <person name="Yu L."/>
            <person name="Xu X."/>
            <person name="Tang X."/>
        </authorList>
    </citation>
    <scope>NUCLEOTIDE SEQUENCE [LARGE SCALE GENOMIC DNA]</scope>
    <source>
        <strain evidence="4 5">XXST-01</strain>
    </source>
</reference>
<organism evidence="4 5">
    <name type="scientific">Bacillus yapensis</name>
    <dbReference type="NCBI Taxonomy" id="2492960"/>
    <lineage>
        <taxon>Bacteria</taxon>
        <taxon>Bacillati</taxon>
        <taxon>Bacillota</taxon>
        <taxon>Bacilli</taxon>
        <taxon>Bacillales</taxon>
        <taxon>Bacillaceae</taxon>
        <taxon>Bacillus</taxon>
    </lineage>
</organism>
<dbReference type="InterPro" id="IPR013783">
    <property type="entry name" value="Ig-like_fold"/>
</dbReference>
<keyword evidence="5" id="KW-1185">Reference proteome</keyword>
<keyword evidence="1" id="KW-0732">Signal</keyword>
<keyword evidence="2" id="KW-1015">Disulfide bond</keyword>
<dbReference type="InterPro" id="IPR006558">
    <property type="entry name" value="LamG-like"/>
</dbReference>
<dbReference type="SUPFAM" id="SSF49265">
    <property type="entry name" value="Fibronectin type III"/>
    <property type="match status" value="1"/>
</dbReference>
<dbReference type="RefSeq" id="WP_126410111.1">
    <property type="nucleotide sequence ID" value="NZ_RXNT01000016.1"/>
</dbReference>
<dbReference type="Gene3D" id="2.60.120.200">
    <property type="match status" value="1"/>
</dbReference>
<feature type="domain" description="LamG-like jellyroll fold" evidence="3">
    <location>
        <begin position="51"/>
        <end position="187"/>
    </location>
</feature>
<dbReference type="AlphaFoldDB" id="A0A3S0L6E8"/>
<dbReference type="InterPro" id="IPR013320">
    <property type="entry name" value="ConA-like_dom_sf"/>
</dbReference>
<dbReference type="Pfam" id="PF13385">
    <property type="entry name" value="Laminin_G_3"/>
    <property type="match status" value="1"/>
</dbReference>
<dbReference type="InterPro" id="IPR027994">
    <property type="entry name" value="WxL_dom"/>
</dbReference>
<dbReference type="Gene3D" id="2.60.40.10">
    <property type="entry name" value="Immunoglobulins"/>
    <property type="match status" value="1"/>
</dbReference>
<dbReference type="SMART" id="SM00560">
    <property type="entry name" value="LamGL"/>
    <property type="match status" value="1"/>
</dbReference>
<evidence type="ECO:0000313" key="5">
    <source>
        <dbReference type="Proteomes" id="UP000271374"/>
    </source>
</evidence>
<proteinExistence type="predicted"/>
<gene>
    <name evidence="4" type="ORF">EKG37_17540</name>
</gene>
<dbReference type="Pfam" id="PF13731">
    <property type="entry name" value="WxL"/>
    <property type="match status" value="1"/>
</dbReference>